<dbReference type="Proteomes" id="UP000001349">
    <property type="component" value="Chromosome"/>
</dbReference>
<proteinExistence type="predicted"/>
<dbReference type="AlphaFoldDB" id="B8I7M1"/>
<keyword evidence="3" id="KW-1185">Reference proteome</keyword>
<dbReference type="KEGG" id="cce:Ccel_2795"/>
<keyword evidence="1" id="KW-1133">Transmembrane helix</keyword>
<evidence type="ECO:0000256" key="1">
    <source>
        <dbReference type="SAM" id="Phobius"/>
    </source>
</evidence>
<organism evidence="2 3">
    <name type="scientific">Ruminiclostridium cellulolyticum (strain ATCC 35319 / DSM 5812 / JCM 6584 / H10)</name>
    <name type="common">Clostridium cellulolyticum</name>
    <dbReference type="NCBI Taxonomy" id="394503"/>
    <lineage>
        <taxon>Bacteria</taxon>
        <taxon>Bacillati</taxon>
        <taxon>Bacillota</taxon>
        <taxon>Clostridia</taxon>
        <taxon>Eubacteriales</taxon>
        <taxon>Oscillospiraceae</taxon>
        <taxon>Ruminiclostridium</taxon>
    </lineage>
</organism>
<reference evidence="2 3" key="1">
    <citation type="submission" date="2009-01" db="EMBL/GenBank/DDBJ databases">
        <title>Complete sequence of Clostridium cellulolyticum H10.</title>
        <authorList>
            <consortium name="US DOE Joint Genome Institute"/>
            <person name="Lucas S."/>
            <person name="Copeland A."/>
            <person name="Lapidus A."/>
            <person name="Glavina del Rio T."/>
            <person name="Dalin E."/>
            <person name="Tice H."/>
            <person name="Bruce D."/>
            <person name="Goodwin L."/>
            <person name="Pitluck S."/>
            <person name="Chertkov O."/>
            <person name="Saunders E."/>
            <person name="Brettin T."/>
            <person name="Detter J.C."/>
            <person name="Han C."/>
            <person name="Larimer F."/>
            <person name="Land M."/>
            <person name="Hauser L."/>
            <person name="Kyrpides N."/>
            <person name="Ivanova N."/>
            <person name="Zhou J."/>
            <person name="Richardson P."/>
        </authorList>
    </citation>
    <scope>NUCLEOTIDE SEQUENCE [LARGE SCALE GENOMIC DNA]</scope>
    <source>
        <strain evidence="3">ATCC 35319 / DSM 5812 / JCM 6584 / H10</strain>
    </source>
</reference>
<protein>
    <submittedName>
        <fullName evidence="2">Uncharacterized protein</fullName>
    </submittedName>
</protein>
<keyword evidence="1" id="KW-0812">Transmembrane</keyword>
<dbReference type="RefSeq" id="WP_015926164.1">
    <property type="nucleotide sequence ID" value="NC_011898.1"/>
</dbReference>
<feature type="transmembrane region" description="Helical" evidence="1">
    <location>
        <begin position="28"/>
        <end position="49"/>
    </location>
</feature>
<name>B8I7M1_RUMCH</name>
<dbReference type="EMBL" id="CP001348">
    <property type="protein sequence ID" value="ACL77092.1"/>
    <property type="molecule type" value="Genomic_DNA"/>
</dbReference>
<keyword evidence="1" id="KW-0472">Membrane</keyword>
<evidence type="ECO:0000313" key="2">
    <source>
        <dbReference type="EMBL" id="ACL77092.1"/>
    </source>
</evidence>
<sequence precursor="true">MNYFFIVIVFIILSFGMAFLAVKKNFLIYTIIALVLFWGILGTVGFRYFTNQQFRLSVDLKFRQVNQHKNLTDKNIPSLPLPESTVFYYRYSDKAATYCTTLGKGEVTNYFKRISDKDTFMKDSSSTDEREKFRFNYKNTPFTLSIETSINPQGNYIYIDSNTN</sequence>
<dbReference type="HOGENOM" id="CLU_1616132_0_0_9"/>
<gene>
    <name evidence="2" type="ordered locus">Ccel_2795</name>
</gene>
<accession>B8I7M1</accession>
<feature type="transmembrane region" description="Helical" evidence="1">
    <location>
        <begin position="5"/>
        <end position="22"/>
    </location>
</feature>
<evidence type="ECO:0000313" key="3">
    <source>
        <dbReference type="Proteomes" id="UP000001349"/>
    </source>
</evidence>